<comment type="caution">
    <text evidence="3">The sequence shown here is derived from an EMBL/GenBank/DDBJ whole genome shotgun (WGS) entry which is preliminary data.</text>
</comment>
<evidence type="ECO:0000256" key="1">
    <source>
        <dbReference type="ARBA" id="ARBA00022603"/>
    </source>
</evidence>
<evidence type="ECO:0000313" key="4">
    <source>
        <dbReference type="Proteomes" id="UP000642993"/>
    </source>
</evidence>
<dbReference type="SUPFAM" id="SSF53335">
    <property type="entry name" value="S-adenosyl-L-methionine-dependent methyltransferases"/>
    <property type="match status" value="1"/>
</dbReference>
<sequence length="273" mass="30580">MITPEELEKLLDPVPETMLGTLRDRALEAERPGAKLKDPVAVQVFRSLDYDWEKFGATAQPNWMRALTFDRVSREFLAKHPAGTIVSLGDGLDTGFFRIDNGTVRWVSVDVAPVVHLRDRLIPANDRLVNVPVSAFDLAWMDHVTDPGDGVLILAQGVFQYFTEDDVTGLLQACGERFPGSEATFDVVPEWFGRKTRKGWKKRDDYQIPAMYFALDPHDLDLLRTKVPAVAKVRTERMVPGHGVFGPATMKLIYSIGKLRNAWPAIARVTFSG</sequence>
<evidence type="ECO:0000313" key="3">
    <source>
        <dbReference type="EMBL" id="MBD8506020.1"/>
    </source>
</evidence>
<gene>
    <name evidence="3" type="ORF">HT102_05925</name>
</gene>
<dbReference type="PANTHER" id="PTHR43619">
    <property type="entry name" value="S-ADENOSYL-L-METHIONINE-DEPENDENT METHYLTRANSFERASE YKTD-RELATED"/>
    <property type="match status" value="1"/>
</dbReference>
<name>A0A927JBB6_9ACTN</name>
<dbReference type="InterPro" id="IPR029063">
    <property type="entry name" value="SAM-dependent_MTases_sf"/>
</dbReference>
<dbReference type="PIRSF" id="PIRSF028177">
    <property type="entry name" value="Polyketide_synth_Omtfrase_TcmP"/>
    <property type="match status" value="1"/>
</dbReference>
<protein>
    <submittedName>
        <fullName evidence="3">Class I SAM-dependent methyltransferase</fullName>
    </submittedName>
</protein>
<dbReference type="PANTHER" id="PTHR43619:SF2">
    <property type="entry name" value="S-ADENOSYL-L-METHIONINE-DEPENDENT METHYLTRANSFERASES SUPERFAMILY PROTEIN"/>
    <property type="match status" value="1"/>
</dbReference>
<organism evidence="3 4">
    <name type="scientific">Lolliginicoccus lacisalsi</name>
    <dbReference type="NCBI Taxonomy" id="2742202"/>
    <lineage>
        <taxon>Bacteria</taxon>
        <taxon>Bacillati</taxon>
        <taxon>Actinomycetota</taxon>
        <taxon>Actinomycetes</taxon>
        <taxon>Mycobacteriales</taxon>
        <taxon>Hoyosellaceae</taxon>
        <taxon>Lolliginicoccus</taxon>
    </lineage>
</organism>
<keyword evidence="1 3" id="KW-0489">Methyltransferase</keyword>
<dbReference type="Pfam" id="PF04072">
    <property type="entry name" value="LCM"/>
    <property type="match status" value="1"/>
</dbReference>
<dbReference type="EMBL" id="JACYWE010000003">
    <property type="protein sequence ID" value="MBD8506020.1"/>
    <property type="molecule type" value="Genomic_DNA"/>
</dbReference>
<keyword evidence="4" id="KW-1185">Reference proteome</keyword>
<dbReference type="AlphaFoldDB" id="A0A927JBB6"/>
<reference evidence="3" key="1">
    <citation type="submission" date="2020-09" db="EMBL/GenBank/DDBJ databases">
        <title>Hoyosella lacisalsi sp. nov., a halotolerant actinobacterium isolated from soil of Lake Gudzhirganskoe.</title>
        <authorList>
            <person name="Yang Q."/>
            <person name="Guo P.Y."/>
            <person name="Liu S.W."/>
            <person name="Li F.N."/>
            <person name="Sun C.H."/>
        </authorList>
    </citation>
    <scope>NUCLEOTIDE SEQUENCE</scope>
    <source>
        <strain evidence="3">G463</strain>
    </source>
</reference>
<dbReference type="InterPro" id="IPR007213">
    <property type="entry name" value="Ppm1/Ppm2/Tcmp"/>
</dbReference>
<dbReference type="Gene3D" id="3.40.50.150">
    <property type="entry name" value="Vaccinia Virus protein VP39"/>
    <property type="match status" value="1"/>
</dbReference>
<dbReference type="RefSeq" id="WP_192038505.1">
    <property type="nucleotide sequence ID" value="NZ_JACYWE010000003.1"/>
</dbReference>
<evidence type="ECO:0000256" key="2">
    <source>
        <dbReference type="ARBA" id="ARBA00022679"/>
    </source>
</evidence>
<keyword evidence="2" id="KW-0808">Transferase</keyword>
<accession>A0A927JBB6</accession>
<dbReference type="Proteomes" id="UP000642993">
    <property type="component" value="Unassembled WGS sequence"/>
</dbReference>
<dbReference type="InterPro" id="IPR016874">
    <property type="entry name" value="TcmP-like"/>
</dbReference>
<proteinExistence type="predicted"/>
<dbReference type="GO" id="GO:0008168">
    <property type="term" value="F:methyltransferase activity"/>
    <property type="evidence" value="ECO:0007669"/>
    <property type="project" value="UniProtKB-KW"/>
</dbReference>
<dbReference type="GO" id="GO:0032259">
    <property type="term" value="P:methylation"/>
    <property type="evidence" value="ECO:0007669"/>
    <property type="project" value="UniProtKB-KW"/>
</dbReference>